<dbReference type="RefSeq" id="XP_002171380.1">
    <property type="nucleotide sequence ID" value="XM_002171344.1"/>
</dbReference>
<dbReference type="STRING" id="402676.B6JUY3"/>
<dbReference type="eggNOG" id="KOG1720">
    <property type="taxonomic scope" value="Eukaryota"/>
</dbReference>
<keyword evidence="19" id="KW-1185">Reference proteome</keyword>
<dbReference type="GO" id="GO:0071470">
    <property type="term" value="P:cellular response to osmotic stress"/>
    <property type="evidence" value="ECO:0007669"/>
    <property type="project" value="EnsemblFungi"/>
</dbReference>
<dbReference type="InterPro" id="IPR029021">
    <property type="entry name" value="Prot-tyrosine_phosphatase-like"/>
</dbReference>
<evidence type="ECO:0000256" key="6">
    <source>
        <dbReference type="ARBA" id="ARBA00022553"/>
    </source>
</evidence>
<dbReference type="SMART" id="SM00195">
    <property type="entry name" value="DSPc"/>
    <property type="match status" value="1"/>
</dbReference>
<dbReference type="InterPro" id="IPR016130">
    <property type="entry name" value="Tyr_Pase_AS"/>
</dbReference>
<gene>
    <name evidence="18" type="primary">clp1</name>
    <name evidence="17" type="ORF">SJAG_00082</name>
</gene>
<dbReference type="GO" id="GO:0004725">
    <property type="term" value="F:protein tyrosine phosphatase activity"/>
    <property type="evidence" value="ECO:0000318"/>
    <property type="project" value="GO_Central"/>
</dbReference>
<dbReference type="GO" id="GO:0005816">
    <property type="term" value="C:spindle pole body"/>
    <property type="evidence" value="ECO:0000318"/>
    <property type="project" value="GO_Central"/>
</dbReference>
<dbReference type="GO" id="GO:0005737">
    <property type="term" value="C:cytoplasm"/>
    <property type="evidence" value="ECO:0000318"/>
    <property type="project" value="GO_Central"/>
</dbReference>
<dbReference type="GO" id="GO:0005730">
    <property type="term" value="C:nucleolus"/>
    <property type="evidence" value="ECO:0000318"/>
    <property type="project" value="GO_Central"/>
</dbReference>
<evidence type="ECO:0000313" key="18">
    <source>
        <dbReference type="JaponicusDB" id="SJAG_00082"/>
    </source>
</evidence>
<dbReference type="InterPro" id="IPR020422">
    <property type="entry name" value="TYR_PHOSPHATASE_DUAL_dom"/>
</dbReference>
<feature type="domain" description="Tyrosine specific protein phosphatases" evidence="16">
    <location>
        <begin position="267"/>
        <end position="331"/>
    </location>
</feature>
<sequence>MNAQDDGMGEMIEFLEDKLYYTSLSEPPREALYPHMHFFTIDNVLLYNPFFHDFGPLNVSHLIRFAVIVHGIMSRYRQAKKNKAIVLYSSTDSRSRSNAACLLACYMVLVQNWPPHLALAPLAQAEPPFLPFRDAGYAMADYSITIQDCVYGVWRARECAILNIRNIDVQDYETHERVENGDFNWITPKFIAFASPIQAGWGHNGTQAKKLPQSFAIVLDYFTKNNVRLVVRLNGPLYDKREFERCDIQHRDMYFEDGTVPDLSMVKEFIDLTESVEPDGVIAVHCKAGLGRTGCLIGAYLMYKYPFTANEVIAFMRIMRPGMVVGPQQHWLHINQAHFRAYYFEKLMAEATTKAAAAMAATATPPRLPLEEMARQAENMKNTPLPAPTPGQPRKTTTISRQSPLRRRSTGVGSLVDRLKDAAKEQNAEQQRQQKQQSIAAASAHAADSIEQQVEEILEKSTPPKASSSGAKGVRSSTDGISVVRIRRSSLTAASSDNRRHPSTLASPRKVSLGKRSGPATSSGRRVSQRSSSMSSLNSTSEGRVVKPRSPRNRLVS</sequence>
<evidence type="ECO:0000313" key="19">
    <source>
        <dbReference type="Proteomes" id="UP000001744"/>
    </source>
</evidence>
<dbReference type="InterPro" id="IPR000340">
    <property type="entry name" value="Dual-sp_phosphatase_cat-dom"/>
</dbReference>
<keyword evidence="6" id="KW-0597">Phosphoprotein</keyword>
<dbReference type="GO" id="GO:0031031">
    <property type="term" value="P:positive regulation of septation initiation signaling"/>
    <property type="evidence" value="ECO:0007669"/>
    <property type="project" value="EnsemblFungi"/>
</dbReference>
<feature type="compositionally biased region" description="Polar residues" evidence="14">
    <location>
        <begin position="464"/>
        <end position="480"/>
    </location>
</feature>
<dbReference type="PROSITE" id="PS50054">
    <property type="entry name" value="TYR_PHOSPHATASE_DUAL"/>
    <property type="match status" value="1"/>
</dbReference>
<evidence type="ECO:0000256" key="11">
    <source>
        <dbReference type="ARBA" id="ARBA00023242"/>
    </source>
</evidence>
<feature type="region of interest" description="Disordered" evidence="14">
    <location>
        <begin position="460"/>
        <end position="557"/>
    </location>
</feature>
<evidence type="ECO:0000256" key="10">
    <source>
        <dbReference type="ARBA" id="ARBA00022912"/>
    </source>
</evidence>
<keyword evidence="11" id="KW-0539">Nucleus</keyword>
<dbReference type="GeneID" id="7051032"/>
<dbReference type="SMART" id="SM00404">
    <property type="entry name" value="PTPc_motif"/>
    <property type="match status" value="1"/>
</dbReference>
<comment type="subcellular location">
    <subcellularLocation>
        <location evidence="2">Cytoplasm</location>
    </subcellularLocation>
    <subcellularLocation>
        <location evidence="1">Nucleus</location>
    </subcellularLocation>
</comment>
<dbReference type="GO" id="GO:0072686">
    <property type="term" value="C:mitotic spindle"/>
    <property type="evidence" value="ECO:0000318"/>
    <property type="project" value="GO_Central"/>
</dbReference>
<feature type="compositionally biased region" description="Polar residues" evidence="14">
    <location>
        <begin position="394"/>
        <end position="403"/>
    </location>
</feature>
<dbReference type="GO" id="GO:0051301">
    <property type="term" value="P:cell division"/>
    <property type="evidence" value="ECO:0007669"/>
    <property type="project" value="UniProtKB-KW"/>
</dbReference>
<evidence type="ECO:0000256" key="7">
    <source>
        <dbReference type="ARBA" id="ARBA00022618"/>
    </source>
</evidence>
<dbReference type="SUPFAM" id="SSF52799">
    <property type="entry name" value="(Phosphotyrosine protein) phosphatases II"/>
    <property type="match status" value="2"/>
</dbReference>
<dbReference type="GO" id="GO:1902846">
    <property type="term" value="P:positive regulation of mitotic spindle elongation"/>
    <property type="evidence" value="ECO:0007669"/>
    <property type="project" value="EnsemblFungi"/>
</dbReference>
<dbReference type="GO" id="GO:0140013">
    <property type="term" value="P:meiotic nuclear division"/>
    <property type="evidence" value="ECO:0007669"/>
    <property type="project" value="EnsemblFungi"/>
</dbReference>
<keyword evidence="5" id="KW-0963">Cytoplasm</keyword>
<dbReference type="JaponicusDB" id="SJAG_00082">
    <property type="gene designation" value="clp1"/>
</dbReference>
<dbReference type="EC" id="3.1.3.48" evidence="4"/>
<evidence type="ECO:0000259" key="16">
    <source>
        <dbReference type="PROSITE" id="PS50056"/>
    </source>
</evidence>
<dbReference type="EMBL" id="KE651166">
    <property type="protein sequence ID" value="EEB05087.1"/>
    <property type="molecule type" value="Genomic_DNA"/>
</dbReference>
<dbReference type="GO" id="GO:0044878">
    <property type="term" value="P:mitotic cytokinesis checkpoint signaling"/>
    <property type="evidence" value="ECO:0007669"/>
    <property type="project" value="EnsemblFungi"/>
</dbReference>
<keyword evidence="10" id="KW-0904">Protein phosphatase</keyword>
<evidence type="ECO:0000256" key="9">
    <source>
        <dbReference type="ARBA" id="ARBA00022801"/>
    </source>
</evidence>
<dbReference type="GO" id="GO:0004722">
    <property type="term" value="F:protein serine/threonine phosphatase activity"/>
    <property type="evidence" value="ECO:0000318"/>
    <property type="project" value="GO_Central"/>
</dbReference>
<dbReference type="GO" id="GO:1990023">
    <property type="term" value="C:mitotic spindle midzone"/>
    <property type="evidence" value="ECO:0007669"/>
    <property type="project" value="EnsemblFungi"/>
</dbReference>
<keyword evidence="13" id="KW-0131">Cell cycle</keyword>
<dbReference type="OMA" id="RIMRPGM"/>
<comment type="similarity">
    <text evidence="3">Belongs to the protein-tyrosine phosphatase family. Non-receptor class CDC14 subfamily.</text>
</comment>
<dbReference type="GO" id="GO:1903501">
    <property type="term" value="P:positive regulation of mitotic actomyosin contractile ring assembly"/>
    <property type="evidence" value="ECO:0007669"/>
    <property type="project" value="EnsemblFungi"/>
</dbReference>
<dbReference type="PANTHER" id="PTHR23339">
    <property type="entry name" value="TYROSINE SPECIFIC PROTEIN PHOSPHATASE AND DUAL SPECIFICITY PROTEIN PHOSPHATASE"/>
    <property type="match status" value="1"/>
</dbReference>
<dbReference type="GO" id="GO:0007096">
    <property type="term" value="P:regulation of exit from mitosis"/>
    <property type="evidence" value="ECO:0000318"/>
    <property type="project" value="GO_Central"/>
</dbReference>
<dbReference type="AlphaFoldDB" id="B6JUY3"/>
<accession>B6JUY3</accession>
<dbReference type="GO" id="GO:0000776">
    <property type="term" value="C:kinetochore"/>
    <property type="evidence" value="ECO:0007669"/>
    <property type="project" value="EnsemblFungi"/>
</dbReference>
<keyword evidence="12" id="KW-0469">Meiosis</keyword>
<dbReference type="Pfam" id="PF00782">
    <property type="entry name" value="DSPc"/>
    <property type="match status" value="1"/>
</dbReference>
<feature type="domain" description="Tyrosine-protein phosphatase" evidence="15">
    <location>
        <begin position="182"/>
        <end position="345"/>
    </location>
</feature>
<evidence type="ECO:0000256" key="13">
    <source>
        <dbReference type="ARBA" id="ARBA00023306"/>
    </source>
</evidence>
<evidence type="ECO:0000256" key="1">
    <source>
        <dbReference type="ARBA" id="ARBA00004123"/>
    </source>
</evidence>
<protein>
    <recommendedName>
        <fullName evidence="4">protein-tyrosine-phosphatase</fullName>
        <ecNumber evidence="4">3.1.3.48</ecNumber>
    </recommendedName>
</protein>
<evidence type="ECO:0000256" key="5">
    <source>
        <dbReference type="ARBA" id="ARBA00022490"/>
    </source>
</evidence>
<dbReference type="VEuPathDB" id="FungiDB:SJAG_00082"/>
<keyword evidence="8" id="KW-0498">Mitosis</keyword>
<dbReference type="GO" id="GO:0030869">
    <property type="term" value="C:RENT complex"/>
    <property type="evidence" value="ECO:0007669"/>
    <property type="project" value="EnsemblFungi"/>
</dbReference>
<dbReference type="FunFam" id="3.90.190.10:FF:000038">
    <property type="entry name" value="Tyrosine-protein phosphatase CDC14"/>
    <property type="match status" value="1"/>
</dbReference>
<dbReference type="PROSITE" id="PS50056">
    <property type="entry name" value="TYR_PHOSPHATASE_2"/>
    <property type="match status" value="1"/>
</dbReference>
<dbReference type="GO" id="GO:0000922">
    <property type="term" value="C:spindle pole"/>
    <property type="evidence" value="ECO:0000318"/>
    <property type="project" value="GO_Central"/>
</dbReference>
<dbReference type="GO" id="GO:0000422">
    <property type="term" value="P:autophagy of mitochondrion"/>
    <property type="evidence" value="ECO:0007669"/>
    <property type="project" value="EnsemblFungi"/>
</dbReference>
<name>B6JUY3_SCHJY</name>
<dbReference type="GO" id="GO:0071958">
    <property type="term" value="C:new mitotic spindle pole body"/>
    <property type="evidence" value="ECO:0007669"/>
    <property type="project" value="EnsemblFungi"/>
</dbReference>
<dbReference type="InterPro" id="IPR000387">
    <property type="entry name" value="Tyr_Pase_dom"/>
</dbReference>
<proteinExistence type="inferred from homology"/>
<dbReference type="InterPro" id="IPR003595">
    <property type="entry name" value="Tyr_Pase_cat"/>
</dbReference>
<evidence type="ECO:0000256" key="2">
    <source>
        <dbReference type="ARBA" id="ARBA00004496"/>
    </source>
</evidence>
<keyword evidence="9" id="KW-0378">Hydrolase</keyword>
<evidence type="ECO:0000256" key="3">
    <source>
        <dbReference type="ARBA" id="ARBA00007315"/>
    </source>
</evidence>
<evidence type="ECO:0000256" key="12">
    <source>
        <dbReference type="ARBA" id="ARBA00023254"/>
    </source>
</evidence>
<feature type="compositionally biased region" description="Basic and acidic residues" evidence="14">
    <location>
        <begin position="417"/>
        <end position="427"/>
    </location>
</feature>
<dbReference type="GO" id="GO:0070550">
    <property type="term" value="P:rDNA chromatin condensation"/>
    <property type="evidence" value="ECO:0007669"/>
    <property type="project" value="EnsemblFungi"/>
</dbReference>
<dbReference type="HOGENOM" id="CLU_017787_1_2_1"/>
<evidence type="ECO:0000256" key="8">
    <source>
        <dbReference type="ARBA" id="ARBA00022776"/>
    </source>
</evidence>
<dbReference type="GO" id="GO:0000226">
    <property type="term" value="P:microtubule cytoskeleton organization"/>
    <property type="evidence" value="ECO:0000318"/>
    <property type="project" value="GO_Central"/>
</dbReference>
<dbReference type="Pfam" id="PF14671">
    <property type="entry name" value="DSPn"/>
    <property type="match status" value="1"/>
</dbReference>
<feature type="compositionally biased region" description="Low complexity" evidence="14">
    <location>
        <begin position="522"/>
        <end position="541"/>
    </location>
</feature>
<dbReference type="InterPro" id="IPR029260">
    <property type="entry name" value="DSPn"/>
</dbReference>
<dbReference type="GO" id="GO:0031536">
    <property type="term" value="P:positive regulation of exit from mitosis"/>
    <property type="evidence" value="ECO:0007669"/>
    <property type="project" value="EnsemblFungi"/>
</dbReference>
<evidence type="ECO:0000256" key="14">
    <source>
        <dbReference type="SAM" id="MobiDB-lite"/>
    </source>
</evidence>
<dbReference type="GO" id="GO:0140602">
    <property type="term" value="C:nucleolar peripheral inclusion body"/>
    <property type="evidence" value="ECO:0007669"/>
    <property type="project" value="EnsemblFungi"/>
</dbReference>
<organism evidence="17 19">
    <name type="scientific">Schizosaccharomyces japonicus (strain yFS275 / FY16936)</name>
    <name type="common">Fission yeast</name>
    <dbReference type="NCBI Taxonomy" id="402676"/>
    <lineage>
        <taxon>Eukaryota</taxon>
        <taxon>Fungi</taxon>
        <taxon>Dikarya</taxon>
        <taxon>Ascomycota</taxon>
        <taxon>Taphrinomycotina</taxon>
        <taxon>Schizosaccharomycetes</taxon>
        <taxon>Schizosaccharomycetales</taxon>
        <taxon>Schizosaccharomycetaceae</taxon>
        <taxon>Schizosaccharomyces</taxon>
    </lineage>
</organism>
<dbReference type="InterPro" id="IPR044506">
    <property type="entry name" value="CDC14_C"/>
</dbReference>
<feature type="region of interest" description="Disordered" evidence="14">
    <location>
        <begin position="381"/>
        <end position="448"/>
    </location>
</feature>
<dbReference type="Proteomes" id="UP000001744">
    <property type="component" value="Unassembled WGS sequence"/>
</dbReference>
<dbReference type="GO" id="GO:0005654">
    <property type="term" value="C:nucleoplasm"/>
    <property type="evidence" value="ECO:0007669"/>
    <property type="project" value="EnsemblFungi"/>
</dbReference>
<evidence type="ECO:0000313" key="17">
    <source>
        <dbReference type="EMBL" id="EEB05087.1"/>
    </source>
</evidence>
<dbReference type="GO" id="GO:0140429">
    <property type="term" value="P:positive regulation of mitotic sister chromatid biorientation"/>
    <property type="evidence" value="ECO:0007669"/>
    <property type="project" value="EnsemblFungi"/>
</dbReference>
<dbReference type="CDD" id="cd14499">
    <property type="entry name" value="CDC14_C"/>
    <property type="match status" value="1"/>
</dbReference>
<dbReference type="GO" id="GO:2000786">
    <property type="term" value="P:positive regulation of autophagosome assembly"/>
    <property type="evidence" value="ECO:0007669"/>
    <property type="project" value="EnsemblFungi"/>
</dbReference>
<dbReference type="Gene3D" id="3.90.190.10">
    <property type="entry name" value="Protein tyrosine phosphatase superfamily"/>
    <property type="match status" value="2"/>
</dbReference>
<dbReference type="OrthoDB" id="5632at2759"/>
<dbReference type="PROSITE" id="PS00383">
    <property type="entry name" value="TYR_PHOSPHATASE_1"/>
    <property type="match status" value="1"/>
</dbReference>
<evidence type="ECO:0000256" key="4">
    <source>
        <dbReference type="ARBA" id="ARBA00013064"/>
    </source>
</evidence>
<dbReference type="CDD" id="cd17657">
    <property type="entry name" value="CDC14_N"/>
    <property type="match status" value="1"/>
</dbReference>
<reference evidence="17 19" key="1">
    <citation type="journal article" date="2011" name="Science">
        <title>Comparative functional genomics of the fission yeasts.</title>
        <authorList>
            <person name="Rhind N."/>
            <person name="Chen Z."/>
            <person name="Yassour M."/>
            <person name="Thompson D.A."/>
            <person name="Haas B.J."/>
            <person name="Habib N."/>
            <person name="Wapinski I."/>
            <person name="Roy S."/>
            <person name="Lin M.F."/>
            <person name="Heiman D.I."/>
            <person name="Young S.K."/>
            <person name="Furuya K."/>
            <person name="Guo Y."/>
            <person name="Pidoux A."/>
            <person name="Chen H.M."/>
            <person name="Robbertse B."/>
            <person name="Goldberg J.M."/>
            <person name="Aoki K."/>
            <person name="Bayne E.H."/>
            <person name="Berlin A.M."/>
            <person name="Desjardins C.A."/>
            <person name="Dobbs E."/>
            <person name="Dukaj L."/>
            <person name="Fan L."/>
            <person name="FitzGerald M.G."/>
            <person name="French C."/>
            <person name="Gujja S."/>
            <person name="Hansen K."/>
            <person name="Keifenheim D."/>
            <person name="Levin J.Z."/>
            <person name="Mosher R.A."/>
            <person name="Mueller C.A."/>
            <person name="Pfiffner J."/>
            <person name="Priest M."/>
            <person name="Russ C."/>
            <person name="Smialowska A."/>
            <person name="Swoboda P."/>
            <person name="Sykes S.M."/>
            <person name="Vaughn M."/>
            <person name="Vengrova S."/>
            <person name="Yoder R."/>
            <person name="Zeng Q."/>
            <person name="Allshire R."/>
            <person name="Baulcombe D."/>
            <person name="Birren B.W."/>
            <person name="Brown W."/>
            <person name="Ekwall K."/>
            <person name="Kellis M."/>
            <person name="Leatherwood J."/>
            <person name="Levin H."/>
            <person name="Margalit H."/>
            <person name="Martienssen R."/>
            <person name="Nieduszynski C.A."/>
            <person name="Spatafora J.W."/>
            <person name="Friedman N."/>
            <person name="Dalgaard J.Z."/>
            <person name="Baumann P."/>
            <person name="Niki H."/>
            <person name="Regev A."/>
            <person name="Nusbaum C."/>
        </authorList>
    </citation>
    <scope>NUCLEOTIDE SEQUENCE [LARGE SCALE GENOMIC DNA]</scope>
    <source>
        <strain evidence="19">yFS275 / FY16936</strain>
    </source>
</reference>
<dbReference type="GO" id="GO:0032467">
    <property type="term" value="P:positive regulation of cytokinesis"/>
    <property type="evidence" value="ECO:0000318"/>
    <property type="project" value="GO_Central"/>
</dbReference>
<dbReference type="GO" id="GO:0051229">
    <property type="term" value="P:meiotic spindle disassembly"/>
    <property type="evidence" value="ECO:0007669"/>
    <property type="project" value="EnsemblFungi"/>
</dbReference>
<feature type="compositionally biased region" description="Basic residues" evidence="14">
    <location>
        <begin position="546"/>
        <end position="557"/>
    </location>
</feature>
<dbReference type="InterPro" id="IPR050561">
    <property type="entry name" value="PTP"/>
</dbReference>
<dbReference type="GO" id="GO:0120105">
    <property type="term" value="C:mitotic actomyosin contractile ring, intermediate layer"/>
    <property type="evidence" value="ECO:0007669"/>
    <property type="project" value="EnsemblFungi"/>
</dbReference>
<feature type="compositionally biased region" description="Low complexity" evidence="14">
    <location>
        <begin position="428"/>
        <end position="448"/>
    </location>
</feature>
<keyword evidence="7" id="KW-0132">Cell division</keyword>
<dbReference type="GO" id="GO:0006974">
    <property type="term" value="P:DNA damage response"/>
    <property type="evidence" value="ECO:0007669"/>
    <property type="project" value="EnsemblFungi"/>
</dbReference>
<evidence type="ECO:0000259" key="15">
    <source>
        <dbReference type="PROSITE" id="PS50054"/>
    </source>
</evidence>
<dbReference type="GO" id="GO:0016479">
    <property type="term" value="P:negative regulation of transcription by RNA polymerase I"/>
    <property type="evidence" value="ECO:0007669"/>
    <property type="project" value="EnsemblFungi"/>
</dbReference>